<sequence>MHNNHDQSTQFQPFDSLKGFREYLREKEKKPVQRKELLEDECERLNCLFQQLQKGMVVNIVYYHHQQYQTIQGMITQIDIDYRKVLFIDNQRIEFYDIRDIEIMK</sequence>
<dbReference type="AlphaFoldDB" id="A0A1Y4SWC2"/>
<comment type="caution">
    <text evidence="1">The sequence shown here is derived from an EMBL/GenBank/DDBJ whole genome shotgun (WGS) entry which is preliminary data.</text>
</comment>
<reference evidence="1 2" key="1">
    <citation type="journal article" date="2018" name="BMC Genomics">
        <title>Whole genome sequencing and function prediction of 133 gut anaerobes isolated from chicken caecum in pure cultures.</title>
        <authorList>
            <person name="Medvecky M."/>
            <person name="Cejkova D."/>
            <person name="Polansky O."/>
            <person name="Karasova D."/>
            <person name="Kubasova T."/>
            <person name="Cizek A."/>
            <person name="Rychlik I."/>
        </authorList>
    </citation>
    <scope>NUCLEOTIDE SEQUENCE [LARGE SCALE GENOMIC DNA]</scope>
    <source>
        <strain evidence="1 2">An13</strain>
    </source>
</reference>
<gene>
    <name evidence="1" type="ORF">B5E75_07640</name>
</gene>
<dbReference type="Pfam" id="PF08863">
    <property type="entry name" value="YolD"/>
    <property type="match status" value="1"/>
</dbReference>
<accession>A0A1Y4SWC2</accession>
<evidence type="ECO:0008006" key="3">
    <source>
        <dbReference type="Google" id="ProtNLM"/>
    </source>
</evidence>
<protein>
    <recommendedName>
        <fullName evidence="3">YolD-like family protein</fullName>
    </recommendedName>
</protein>
<organism evidence="1 2">
    <name type="scientific">Massilimicrobiota timonensis</name>
    <dbReference type="NCBI Taxonomy" id="1776392"/>
    <lineage>
        <taxon>Bacteria</taxon>
        <taxon>Bacillati</taxon>
        <taxon>Bacillota</taxon>
        <taxon>Erysipelotrichia</taxon>
        <taxon>Erysipelotrichales</taxon>
        <taxon>Erysipelotrichaceae</taxon>
        <taxon>Massilimicrobiota</taxon>
    </lineage>
</organism>
<dbReference type="OrthoDB" id="361760at2"/>
<keyword evidence="2" id="KW-1185">Reference proteome</keyword>
<dbReference type="Proteomes" id="UP000195305">
    <property type="component" value="Unassembled WGS sequence"/>
</dbReference>
<dbReference type="EMBL" id="NFLJ01000019">
    <property type="protein sequence ID" value="OUQ34195.1"/>
    <property type="molecule type" value="Genomic_DNA"/>
</dbReference>
<name>A0A1Y4SWC2_9FIRM</name>
<dbReference type="InterPro" id="IPR014962">
    <property type="entry name" value="YolD"/>
</dbReference>
<evidence type="ECO:0000313" key="1">
    <source>
        <dbReference type="EMBL" id="OUQ34195.1"/>
    </source>
</evidence>
<evidence type="ECO:0000313" key="2">
    <source>
        <dbReference type="Proteomes" id="UP000195305"/>
    </source>
</evidence>
<dbReference type="RefSeq" id="WP_087358159.1">
    <property type="nucleotide sequence ID" value="NZ_AP031415.1"/>
</dbReference>
<proteinExistence type="predicted"/>